<reference evidence="1" key="1">
    <citation type="journal article" date="2023" name="G3 (Bethesda)">
        <title>A reference genome for the long-term kleptoplast-retaining sea slug Elysia crispata morphotype clarki.</title>
        <authorList>
            <person name="Eastman K.E."/>
            <person name="Pendleton A.L."/>
            <person name="Shaikh M.A."/>
            <person name="Suttiyut T."/>
            <person name="Ogas R."/>
            <person name="Tomko P."/>
            <person name="Gavelis G."/>
            <person name="Widhalm J.R."/>
            <person name="Wisecaver J.H."/>
        </authorList>
    </citation>
    <scope>NUCLEOTIDE SEQUENCE</scope>
    <source>
        <strain evidence="1">ECLA1</strain>
    </source>
</reference>
<dbReference type="EMBL" id="JAWDGP010005809">
    <property type="protein sequence ID" value="KAK3751723.1"/>
    <property type="molecule type" value="Genomic_DNA"/>
</dbReference>
<protein>
    <submittedName>
        <fullName evidence="1">Uncharacterized protein</fullName>
    </submittedName>
</protein>
<comment type="caution">
    <text evidence="1">The sequence shown here is derived from an EMBL/GenBank/DDBJ whole genome shotgun (WGS) entry which is preliminary data.</text>
</comment>
<evidence type="ECO:0000313" key="1">
    <source>
        <dbReference type="EMBL" id="KAK3751723.1"/>
    </source>
</evidence>
<evidence type="ECO:0000313" key="2">
    <source>
        <dbReference type="Proteomes" id="UP001283361"/>
    </source>
</evidence>
<organism evidence="1 2">
    <name type="scientific">Elysia crispata</name>
    <name type="common">lettuce slug</name>
    <dbReference type="NCBI Taxonomy" id="231223"/>
    <lineage>
        <taxon>Eukaryota</taxon>
        <taxon>Metazoa</taxon>
        <taxon>Spiralia</taxon>
        <taxon>Lophotrochozoa</taxon>
        <taxon>Mollusca</taxon>
        <taxon>Gastropoda</taxon>
        <taxon>Heterobranchia</taxon>
        <taxon>Euthyneura</taxon>
        <taxon>Panpulmonata</taxon>
        <taxon>Sacoglossa</taxon>
        <taxon>Placobranchoidea</taxon>
        <taxon>Plakobranchidae</taxon>
        <taxon>Elysia</taxon>
    </lineage>
</organism>
<accession>A0AAE0YMS5</accession>
<gene>
    <name evidence="1" type="ORF">RRG08_065629</name>
</gene>
<proteinExistence type="predicted"/>
<name>A0AAE0YMS5_9GAST</name>
<dbReference type="AlphaFoldDB" id="A0AAE0YMS5"/>
<keyword evidence="2" id="KW-1185">Reference proteome</keyword>
<dbReference type="Proteomes" id="UP001283361">
    <property type="component" value="Unassembled WGS sequence"/>
</dbReference>
<sequence>MGQLVTGNCIVGKRWTTMRDGTACDMKLYSGVWSSDSTDWSLPVVWPPAGQLAGLPGSGRHGKCHNEGILARMDSGQRVFKASDPRCLRPEVIIEGEGRGRKHQIHGQAGIASPGITLRQFRLTSWSQNRLIGGERPYLSAISQHAAHTLPAGERPEAKTYHNFQYLRRRPITTFRTTGKDLSQLSGSEAKIFHNFQDQRRKPIATYRNRCRAITTPSTKGLDPS</sequence>